<protein>
    <recommendedName>
        <fullName evidence="6">Transposase Tc1-like domain-containing protein</fullName>
    </recommendedName>
</protein>
<dbReference type="EMBL" id="BGPR01127512">
    <property type="protein sequence ID" value="GBN37359.1"/>
    <property type="molecule type" value="Genomic_DNA"/>
</dbReference>
<dbReference type="EMBL" id="BGPR01127545">
    <property type="protein sequence ID" value="GBN37431.1"/>
    <property type="molecule type" value="Genomic_DNA"/>
</dbReference>
<accession>A0A4Y2NEW6</accession>
<dbReference type="EMBL" id="BGPR01127564">
    <property type="protein sequence ID" value="GBN37477.1"/>
    <property type="molecule type" value="Genomic_DNA"/>
</dbReference>
<gene>
    <name evidence="4" type="ORF">AVEN_205704_1</name>
    <name evidence="3" type="ORF">AVEN_27085_1</name>
    <name evidence="2" type="ORF">AVEN_270981_1</name>
    <name evidence="1" type="ORF">AVEN_30362_1</name>
</gene>
<evidence type="ECO:0000313" key="3">
    <source>
        <dbReference type="EMBL" id="GBN37431.1"/>
    </source>
</evidence>
<evidence type="ECO:0000313" key="4">
    <source>
        <dbReference type="EMBL" id="GBN37477.1"/>
    </source>
</evidence>
<proteinExistence type="predicted"/>
<organism evidence="2 5">
    <name type="scientific">Araneus ventricosus</name>
    <name type="common">Orbweaver spider</name>
    <name type="synonym">Epeira ventricosa</name>
    <dbReference type="NCBI Taxonomy" id="182803"/>
    <lineage>
        <taxon>Eukaryota</taxon>
        <taxon>Metazoa</taxon>
        <taxon>Ecdysozoa</taxon>
        <taxon>Arthropoda</taxon>
        <taxon>Chelicerata</taxon>
        <taxon>Arachnida</taxon>
        <taxon>Araneae</taxon>
        <taxon>Araneomorphae</taxon>
        <taxon>Entelegynae</taxon>
        <taxon>Araneoidea</taxon>
        <taxon>Araneidae</taxon>
        <taxon>Araneus</taxon>
    </lineage>
</organism>
<reference evidence="2 5" key="1">
    <citation type="journal article" date="2019" name="Sci. Rep.">
        <title>Orb-weaving spider Araneus ventricosus genome elucidates the spidroin gene catalogue.</title>
        <authorList>
            <person name="Kono N."/>
            <person name="Nakamura H."/>
            <person name="Ohtoshi R."/>
            <person name="Moran D.A.P."/>
            <person name="Shinohara A."/>
            <person name="Yoshida Y."/>
            <person name="Fujiwara M."/>
            <person name="Mori M."/>
            <person name="Tomita M."/>
            <person name="Arakawa K."/>
        </authorList>
    </citation>
    <scope>NUCLEOTIDE SEQUENCE [LARGE SCALE GENOMIC DNA]</scope>
</reference>
<evidence type="ECO:0000313" key="2">
    <source>
        <dbReference type="EMBL" id="GBN37422.1"/>
    </source>
</evidence>
<dbReference type="Proteomes" id="UP000499080">
    <property type="component" value="Unassembled WGS sequence"/>
</dbReference>
<dbReference type="OrthoDB" id="8373701at2759"/>
<dbReference type="EMBL" id="BGPR01127542">
    <property type="protein sequence ID" value="GBN37422.1"/>
    <property type="molecule type" value="Genomic_DNA"/>
</dbReference>
<sequence length="65" mass="7334">MTEANEGYGYAFGRIDVQLTAQMNQGATKSVSPTTVQRTLLRMGLRPYILIIFPQNDDIYHQDNA</sequence>
<feature type="non-terminal residue" evidence="2">
    <location>
        <position position="65"/>
    </location>
</feature>
<comment type="caution">
    <text evidence="2">The sequence shown here is derived from an EMBL/GenBank/DDBJ whole genome shotgun (WGS) entry which is preliminary data.</text>
</comment>
<name>A0A4Y2NEW6_ARAVE</name>
<evidence type="ECO:0000313" key="1">
    <source>
        <dbReference type="EMBL" id="GBN37359.1"/>
    </source>
</evidence>
<evidence type="ECO:0008006" key="6">
    <source>
        <dbReference type="Google" id="ProtNLM"/>
    </source>
</evidence>
<dbReference type="AlphaFoldDB" id="A0A4Y2NEW6"/>
<keyword evidence="5" id="KW-1185">Reference proteome</keyword>
<evidence type="ECO:0000313" key="5">
    <source>
        <dbReference type="Proteomes" id="UP000499080"/>
    </source>
</evidence>